<dbReference type="OrthoDB" id="9801656at2"/>
<keyword evidence="3" id="KW-1185">Reference proteome</keyword>
<dbReference type="PROSITE" id="PS51186">
    <property type="entry name" value="GNAT"/>
    <property type="match status" value="1"/>
</dbReference>
<dbReference type="KEGG" id="otk:C6570_03475"/>
<organism evidence="2 3">
    <name type="scientific">Ottowia oryzae</name>
    <dbReference type="NCBI Taxonomy" id="2109914"/>
    <lineage>
        <taxon>Bacteria</taxon>
        <taxon>Pseudomonadati</taxon>
        <taxon>Pseudomonadota</taxon>
        <taxon>Betaproteobacteria</taxon>
        <taxon>Burkholderiales</taxon>
        <taxon>Comamonadaceae</taxon>
        <taxon>Ottowia</taxon>
    </lineage>
</organism>
<dbReference type="EMBL" id="CP027666">
    <property type="protein sequence ID" value="AVO33419.1"/>
    <property type="molecule type" value="Genomic_DNA"/>
</dbReference>
<dbReference type="InterPro" id="IPR051531">
    <property type="entry name" value="N-acetyltransferase"/>
</dbReference>
<dbReference type="PANTHER" id="PTHR43792">
    <property type="entry name" value="GNAT FAMILY, PUTATIVE (AFU_ORTHOLOGUE AFUA_3G00765)-RELATED-RELATED"/>
    <property type="match status" value="1"/>
</dbReference>
<dbReference type="InterPro" id="IPR016181">
    <property type="entry name" value="Acyl_CoA_acyltransferase"/>
</dbReference>
<protein>
    <submittedName>
        <fullName evidence="2">GNAT family N-acetyltransferase</fullName>
    </submittedName>
</protein>
<dbReference type="RefSeq" id="WP_106701982.1">
    <property type="nucleotide sequence ID" value="NZ_CP027666.1"/>
</dbReference>
<keyword evidence="2" id="KW-0808">Transferase</keyword>
<dbReference type="GO" id="GO:0016747">
    <property type="term" value="F:acyltransferase activity, transferring groups other than amino-acyl groups"/>
    <property type="evidence" value="ECO:0007669"/>
    <property type="project" value="InterPro"/>
</dbReference>
<evidence type="ECO:0000259" key="1">
    <source>
        <dbReference type="PROSITE" id="PS51186"/>
    </source>
</evidence>
<sequence length="179" mass="20332">MTDLLPERIETDRLLLRRPERPDADAIFGAYCQDPEVCRYMVWTPHARLADTQQFVEGCIKAWTGADVWPYMLVRRTDDLVMGMIEARCAGHRLNIGYVLAKAHWGRGYVPEAVRAVTELALAQPGLFRVEATCDVDNLASARVLEKCGFAREGRLARYTVHPNLSPDPRDGWLYAKTR</sequence>
<dbReference type="Pfam" id="PF13302">
    <property type="entry name" value="Acetyltransf_3"/>
    <property type="match status" value="1"/>
</dbReference>
<feature type="domain" description="N-acetyltransferase" evidence="1">
    <location>
        <begin position="3"/>
        <end position="179"/>
    </location>
</feature>
<evidence type="ECO:0000313" key="2">
    <source>
        <dbReference type="EMBL" id="AVO33419.1"/>
    </source>
</evidence>
<proteinExistence type="predicted"/>
<reference evidence="2 3" key="1">
    <citation type="submission" date="2018-03" db="EMBL/GenBank/DDBJ databases">
        <title>Genome sequencing of Ottowia sp.</title>
        <authorList>
            <person name="Kim S.-J."/>
            <person name="Heo J."/>
            <person name="Kwon S.-W."/>
        </authorList>
    </citation>
    <scope>NUCLEOTIDE SEQUENCE [LARGE SCALE GENOMIC DNA]</scope>
    <source>
        <strain evidence="2 3">KADR8-3</strain>
    </source>
</reference>
<accession>A0A2S0MC09</accession>
<name>A0A2S0MC09_9BURK</name>
<dbReference type="Proteomes" id="UP000239709">
    <property type="component" value="Chromosome"/>
</dbReference>
<dbReference type="InterPro" id="IPR000182">
    <property type="entry name" value="GNAT_dom"/>
</dbReference>
<gene>
    <name evidence="2" type="ORF">C6570_03475</name>
</gene>
<dbReference type="SUPFAM" id="SSF55729">
    <property type="entry name" value="Acyl-CoA N-acyltransferases (Nat)"/>
    <property type="match status" value="1"/>
</dbReference>
<dbReference type="AlphaFoldDB" id="A0A2S0MC09"/>
<dbReference type="Gene3D" id="3.40.630.30">
    <property type="match status" value="1"/>
</dbReference>
<dbReference type="PANTHER" id="PTHR43792:SF1">
    <property type="entry name" value="N-ACETYLTRANSFERASE DOMAIN-CONTAINING PROTEIN"/>
    <property type="match status" value="1"/>
</dbReference>
<evidence type="ECO:0000313" key="3">
    <source>
        <dbReference type="Proteomes" id="UP000239709"/>
    </source>
</evidence>